<accession>A0A939SAT7</accession>
<dbReference type="AlphaFoldDB" id="A0A939SAT7"/>
<protein>
    <submittedName>
        <fullName evidence="2">DUF4166 domain-containing protein</fullName>
    </submittedName>
</protein>
<keyword evidence="3" id="KW-1185">Reference proteome</keyword>
<comment type="caution">
    <text evidence="2">The sequence shown here is derived from an EMBL/GenBank/DDBJ whole genome shotgun (WGS) entry which is preliminary data.</text>
</comment>
<organism evidence="2 3">
    <name type="scientific">Leucobacter weissii</name>
    <dbReference type="NCBI Taxonomy" id="1983706"/>
    <lineage>
        <taxon>Bacteria</taxon>
        <taxon>Bacillati</taxon>
        <taxon>Actinomycetota</taxon>
        <taxon>Actinomycetes</taxon>
        <taxon>Micrococcales</taxon>
        <taxon>Microbacteriaceae</taxon>
        <taxon>Leucobacter</taxon>
    </lineage>
</organism>
<proteinExistence type="predicted"/>
<dbReference type="EMBL" id="JAGDYM010000004">
    <property type="protein sequence ID" value="MBO1900805.1"/>
    <property type="molecule type" value="Genomic_DNA"/>
</dbReference>
<gene>
    <name evidence="2" type="ORF">J4H92_02445</name>
</gene>
<dbReference type="InterPro" id="IPR025311">
    <property type="entry name" value="DUF4166"/>
</dbReference>
<evidence type="ECO:0000313" key="2">
    <source>
        <dbReference type="EMBL" id="MBO1900805.1"/>
    </source>
</evidence>
<dbReference type="RefSeq" id="WP_208095555.1">
    <property type="nucleotide sequence ID" value="NZ_JAGDYM010000004.1"/>
</dbReference>
<name>A0A939SAT7_9MICO</name>
<dbReference type="Proteomes" id="UP000664382">
    <property type="component" value="Unassembled WGS sequence"/>
</dbReference>
<dbReference type="Pfam" id="PF13761">
    <property type="entry name" value="DUF4166"/>
    <property type="match status" value="1"/>
</dbReference>
<evidence type="ECO:0000259" key="1">
    <source>
        <dbReference type="Pfam" id="PF13761"/>
    </source>
</evidence>
<feature type="domain" description="DUF4166" evidence="1">
    <location>
        <begin position="33"/>
        <end position="204"/>
    </location>
</feature>
<sequence length="223" mass="24150">MTGRGSVLLAALGERARRLSPEMLAYVSGPPDPSGWGVGRGEFEIAGSRFGPLLRLARPILGPGMLVTRRERRVPFTVVDRPWSSGDGEPALATGRVFGFRGGSQRFIDVLLTGPEPGALRNVLGARGRVELLLDCGVDAEGRLILRSRSMRLRIGRRRLRLPRLLGIAAESATGFDAERQCYTISARARHPVLGTVLEYRGDFAYEHLPGPAGCHSPEQTAA</sequence>
<reference evidence="2" key="1">
    <citation type="submission" date="2021-03" db="EMBL/GenBank/DDBJ databases">
        <title>Leucobacter chromiisoli sp. nov., isolated from chromium-containing soil of chemical plant.</title>
        <authorList>
            <person name="Xu Z."/>
        </authorList>
    </citation>
    <scope>NUCLEOTIDE SEQUENCE</scope>
    <source>
        <strain evidence="2">S27</strain>
    </source>
</reference>
<evidence type="ECO:0000313" key="3">
    <source>
        <dbReference type="Proteomes" id="UP000664382"/>
    </source>
</evidence>